<feature type="transmembrane region" description="Helical" evidence="1">
    <location>
        <begin position="28"/>
        <end position="45"/>
    </location>
</feature>
<gene>
    <name evidence="2" type="ordered locus">PsycPRwf_1966</name>
</gene>
<organism evidence="2">
    <name type="scientific">Psychrobacter sp. (strain PRwf-1)</name>
    <dbReference type="NCBI Taxonomy" id="349106"/>
    <lineage>
        <taxon>Bacteria</taxon>
        <taxon>Pseudomonadati</taxon>
        <taxon>Pseudomonadota</taxon>
        <taxon>Gammaproteobacteria</taxon>
        <taxon>Moraxellales</taxon>
        <taxon>Moraxellaceae</taxon>
        <taxon>Psychrobacter</taxon>
    </lineage>
</organism>
<dbReference type="PANTHER" id="PTHR35804">
    <property type="entry name" value="LYSINE EXPORTER LYSO"/>
    <property type="match status" value="1"/>
</dbReference>
<feature type="transmembrane region" description="Helical" evidence="1">
    <location>
        <begin position="228"/>
        <end position="252"/>
    </location>
</feature>
<dbReference type="EMBL" id="CP000713">
    <property type="protein sequence ID" value="ABQ94906.1"/>
    <property type="molecule type" value="Genomic_DNA"/>
</dbReference>
<dbReference type="Pfam" id="PF03956">
    <property type="entry name" value="Lys_export"/>
    <property type="match status" value="1"/>
</dbReference>
<proteinExistence type="predicted"/>
<feature type="transmembrane region" description="Helical" evidence="1">
    <location>
        <begin position="57"/>
        <end position="74"/>
    </location>
</feature>
<feature type="transmembrane region" description="Helical" evidence="1">
    <location>
        <begin position="86"/>
        <end position="108"/>
    </location>
</feature>
<dbReference type="STRING" id="349106.PsycPRwf_1966"/>
<keyword evidence="1" id="KW-0812">Transmembrane</keyword>
<dbReference type="eggNOG" id="COG2431">
    <property type="taxonomic scope" value="Bacteria"/>
</dbReference>
<sequence length="326" mass="34870">MIESLFHFFSTSLCVLFIMQTPQNIDNLITLVLILAPLFIGFALPLNRTLVQLSERLLGYLVYIILTLIGIELAQVEGLGSQIASIALYVTVLSVLTIGGGLAGLMVFDRMVPWSPPGKQSVTKHKVSVRGSLIQVSCVLIGFVIGQFLPASFMPPGNTMTGLLMLLILLVGIGLKASGITLKEVLLSKRGMQTSVIFTLAVLMGGIIFWLIFDEVSLPQSLALASGFGWYSLSAIVMTDAYGAVWGSVALFNDLVREFFALLFIPFFMRKTPSAAVGLGGATSLDFTLPVIQQSGGLGVVPLAISFGFIINIVAPVLMVVFASFG</sequence>
<dbReference type="GO" id="GO:0015661">
    <property type="term" value="F:L-lysine efflux transmembrane transporter activity"/>
    <property type="evidence" value="ECO:0007669"/>
    <property type="project" value="InterPro"/>
</dbReference>
<dbReference type="PANTHER" id="PTHR35804:SF1">
    <property type="entry name" value="LYSINE EXPORTER LYSO"/>
    <property type="match status" value="1"/>
</dbReference>
<feature type="transmembrane region" description="Helical" evidence="1">
    <location>
        <begin position="300"/>
        <end position="325"/>
    </location>
</feature>
<dbReference type="GO" id="GO:0005886">
    <property type="term" value="C:plasma membrane"/>
    <property type="evidence" value="ECO:0007669"/>
    <property type="project" value="TreeGrafter"/>
</dbReference>
<feature type="transmembrane region" description="Helical" evidence="1">
    <location>
        <begin position="259"/>
        <end position="280"/>
    </location>
</feature>
<keyword evidence="1" id="KW-0472">Membrane</keyword>
<accession>A5WGW5</accession>
<name>A5WGW5_PSYWF</name>
<keyword evidence="1" id="KW-1133">Transmembrane helix</keyword>
<evidence type="ECO:0000313" key="2">
    <source>
        <dbReference type="EMBL" id="ABQ94906.1"/>
    </source>
</evidence>
<evidence type="ECO:0000256" key="1">
    <source>
        <dbReference type="SAM" id="Phobius"/>
    </source>
</evidence>
<reference evidence="2" key="1">
    <citation type="submission" date="2007-05" db="EMBL/GenBank/DDBJ databases">
        <title>Complete sequence of chromosome of Psychrobacter sp. PRwf-1.</title>
        <authorList>
            <consortium name="US DOE Joint Genome Institute"/>
            <person name="Copeland A."/>
            <person name="Lucas S."/>
            <person name="Lapidus A."/>
            <person name="Barry K."/>
            <person name="Detter J.C."/>
            <person name="Glavina del Rio T."/>
            <person name="Hammon N."/>
            <person name="Israni S."/>
            <person name="Dalin E."/>
            <person name="Tice H."/>
            <person name="Pitluck S."/>
            <person name="Chain P."/>
            <person name="Malfatti S."/>
            <person name="Shin M."/>
            <person name="Vergez L."/>
            <person name="Schmutz J."/>
            <person name="Larimer F."/>
            <person name="Land M."/>
            <person name="Hauser L."/>
            <person name="Kyrpides N."/>
            <person name="Kim E."/>
            <person name="Tiedje J."/>
            <person name="Richardson P."/>
        </authorList>
    </citation>
    <scope>NUCLEOTIDE SEQUENCE [LARGE SCALE GENOMIC DNA]</scope>
    <source>
        <strain evidence="2">PRwf-1</strain>
    </source>
</reference>
<dbReference type="AlphaFoldDB" id="A5WGW5"/>
<feature type="transmembrane region" description="Helical" evidence="1">
    <location>
        <begin position="194"/>
        <end position="213"/>
    </location>
</feature>
<dbReference type="KEGG" id="prw:PsycPRwf_1966"/>
<protein>
    <recommendedName>
        <fullName evidence="3">DUF340 domain-containing protein</fullName>
    </recommendedName>
</protein>
<feature type="transmembrane region" description="Helical" evidence="1">
    <location>
        <begin position="161"/>
        <end position="182"/>
    </location>
</feature>
<feature type="transmembrane region" description="Helical" evidence="1">
    <location>
        <begin position="129"/>
        <end position="149"/>
    </location>
</feature>
<evidence type="ECO:0008006" key="3">
    <source>
        <dbReference type="Google" id="ProtNLM"/>
    </source>
</evidence>
<dbReference type="InterPro" id="IPR005642">
    <property type="entry name" value="LysO"/>
</dbReference>
<dbReference type="HOGENOM" id="CLU_045681_1_0_6"/>